<dbReference type="AlphaFoldDB" id="A0AA40A862"/>
<evidence type="ECO:0000313" key="3">
    <source>
        <dbReference type="Proteomes" id="UP001172102"/>
    </source>
</evidence>
<gene>
    <name evidence="2" type="ORF">B0H67DRAFT_268794</name>
</gene>
<name>A0AA40A862_9PEZI</name>
<dbReference type="Proteomes" id="UP001172102">
    <property type="component" value="Unassembled WGS sequence"/>
</dbReference>
<accession>A0AA40A862</accession>
<comment type="caution">
    <text evidence="2">The sequence shown here is derived from an EMBL/GenBank/DDBJ whole genome shotgun (WGS) entry which is preliminary data.</text>
</comment>
<keyword evidence="3" id="KW-1185">Reference proteome</keyword>
<sequence>MSCKYRPCGTADLVSRFPLRDNKTFSTIIRKLPDTSYALRYATTPDFTYLFQCCGPEGPNITKLSQEIHQVRNASTPAGTPAAVNGSSRDRWVR</sequence>
<dbReference type="EMBL" id="JAUKUA010000005">
    <property type="protein sequence ID" value="KAK0710920.1"/>
    <property type="molecule type" value="Genomic_DNA"/>
</dbReference>
<feature type="region of interest" description="Disordered" evidence="1">
    <location>
        <begin position="74"/>
        <end position="94"/>
    </location>
</feature>
<evidence type="ECO:0000256" key="1">
    <source>
        <dbReference type="SAM" id="MobiDB-lite"/>
    </source>
</evidence>
<reference evidence="2" key="1">
    <citation type="submission" date="2023-06" db="EMBL/GenBank/DDBJ databases">
        <title>Genome-scale phylogeny and comparative genomics of the fungal order Sordariales.</title>
        <authorList>
            <consortium name="Lawrence Berkeley National Laboratory"/>
            <person name="Hensen N."/>
            <person name="Bonometti L."/>
            <person name="Westerberg I."/>
            <person name="Brannstrom I.O."/>
            <person name="Guillou S."/>
            <person name="Cros-Aarteil S."/>
            <person name="Calhoun S."/>
            <person name="Haridas S."/>
            <person name="Kuo A."/>
            <person name="Mondo S."/>
            <person name="Pangilinan J."/>
            <person name="Riley R."/>
            <person name="Labutti K."/>
            <person name="Andreopoulos B."/>
            <person name="Lipzen A."/>
            <person name="Chen C."/>
            <person name="Yanf M."/>
            <person name="Daum C."/>
            <person name="Ng V."/>
            <person name="Clum A."/>
            <person name="Steindorff A."/>
            <person name="Ohm R."/>
            <person name="Martin F."/>
            <person name="Silar P."/>
            <person name="Natvig D."/>
            <person name="Lalanne C."/>
            <person name="Gautier V."/>
            <person name="Ament-Velasquez S.L."/>
            <person name="Kruys A."/>
            <person name="Hutchinson M.I."/>
            <person name="Powell A.J."/>
            <person name="Barry K."/>
            <person name="Miller A.N."/>
            <person name="Grigoriev I.V."/>
            <person name="Debuchy R."/>
            <person name="Gladieux P."/>
            <person name="Thoren M.H."/>
            <person name="Johannesson H."/>
        </authorList>
    </citation>
    <scope>NUCLEOTIDE SEQUENCE</scope>
    <source>
        <strain evidence="2">SMH4607-1</strain>
    </source>
</reference>
<organism evidence="2 3">
    <name type="scientific">Lasiosphaeris hirsuta</name>
    <dbReference type="NCBI Taxonomy" id="260670"/>
    <lineage>
        <taxon>Eukaryota</taxon>
        <taxon>Fungi</taxon>
        <taxon>Dikarya</taxon>
        <taxon>Ascomycota</taxon>
        <taxon>Pezizomycotina</taxon>
        <taxon>Sordariomycetes</taxon>
        <taxon>Sordariomycetidae</taxon>
        <taxon>Sordariales</taxon>
        <taxon>Lasiosphaeriaceae</taxon>
        <taxon>Lasiosphaeris</taxon>
    </lineage>
</organism>
<evidence type="ECO:0000313" key="2">
    <source>
        <dbReference type="EMBL" id="KAK0710920.1"/>
    </source>
</evidence>
<protein>
    <submittedName>
        <fullName evidence="2">Uncharacterized protein</fullName>
    </submittedName>
</protein>
<proteinExistence type="predicted"/>